<keyword evidence="3 6" id="KW-0805">Transcription regulation</keyword>
<evidence type="ECO:0000256" key="4">
    <source>
        <dbReference type="ARBA" id="ARBA00023125"/>
    </source>
</evidence>
<dbReference type="Pfam" id="PF20772">
    <property type="entry name" value="TACO1_YebC_N"/>
    <property type="match status" value="1"/>
</dbReference>
<keyword evidence="7" id="KW-0175">Coiled coil</keyword>
<reference evidence="10 11" key="1">
    <citation type="submission" date="2017-09" db="EMBL/GenBank/DDBJ databases">
        <title>Depth-based differentiation of microbial function through sediment-hosted aquifers and enrichment of novel symbionts in the deep terrestrial subsurface.</title>
        <authorList>
            <person name="Probst A.J."/>
            <person name="Ladd B."/>
            <person name="Jarett J.K."/>
            <person name="Geller-Mcgrath D.E."/>
            <person name="Sieber C.M."/>
            <person name="Emerson J.B."/>
            <person name="Anantharaman K."/>
            <person name="Thomas B.C."/>
            <person name="Malmstrom R."/>
            <person name="Stieglmeier M."/>
            <person name="Klingl A."/>
            <person name="Woyke T."/>
            <person name="Ryan C.M."/>
            <person name="Banfield J.F."/>
        </authorList>
    </citation>
    <scope>NUCLEOTIDE SEQUENCE [LARGE SCALE GENOMIC DNA]</scope>
    <source>
        <strain evidence="10">CG23_combo_of_CG06-09_8_20_14_all_36_12</strain>
    </source>
</reference>
<feature type="domain" description="TACO1/YebC-like second and third" evidence="8">
    <location>
        <begin position="82"/>
        <end position="242"/>
    </location>
</feature>
<name>A0A2G9Z0M9_9BACT</name>
<dbReference type="EMBL" id="PCRS01000016">
    <property type="protein sequence ID" value="PIP25019.1"/>
    <property type="molecule type" value="Genomic_DNA"/>
</dbReference>
<keyword evidence="4 6" id="KW-0238">DNA-binding</keyword>
<comment type="caution">
    <text evidence="10">The sequence shown here is derived from an EMBL/GenBank/DDBJ whole genome shotgun (WGS) entry which is preliminary data.</text>
</comment>
<comment type="subcellular location">
    <subcellularLocation>
        <location evidence="6">Cytoplasm</location>
    </subcellularLocation>
</comment>
<dbReference type="NCBIfam" id="NF001030">
    <property type="entry name" value="PRK00110.1"/>
    <property type="match status" value="1"/>
</dbReference>
<evidence type="ECO:0000259" key="8">
    <source>
        <dbReference type="Pfam" id="PF01709"/>
    </source>
</evidence>
<evidence type="ECO:0000256" key="3">
    <source>
        <dbReference type="ARBA" id="ARBA00023015"/>
    </source>
</evidence>
<evidence type="ECO:0000259" key="9">
    <source>
        <dbReference type="Pfam" id="PF20772"/>
    </source>
</evidence>
<comment type="similarity">
    <text evidence="1 6">Belongs to the TACO1 family.</text>
</comment>
<dbReference type="GO" id="GO:0003677">
    <property type="term" value="F:DNA binding"/>
    <property type="evidence" value="ECO:0007669"/>
    <property type="project" value="UniProtKB-UniRule"/>
</dbReference>
<keyword evidence="2 6" id="KW-0963">Cytoplasm</keyword>
<evidence type="ECO:0000256" key="7">
    <source>
        <dbReference type="SAM" id="Coils"/>
    </source>
</evidence>
<dbReference type="InterPro" id="IPR049083">
    <property type="entry name" value="TACO1_YebC_N"/>
</dbReference>
<dbReference type="HAMAP" id="MF_00693">
    <property type="entry name" value="Transcrip_reg_TACO1"/>
    <property type="match status" value="1"/>
</dbReference>
<dbReference type="GO" id="GO:0005829">
    <property type="term" value="C:cytosol"/>
    <property type="evidence" value="ECO:0007669"/>
    <property type="project" value="TreeGrafter"/>
</dbReference>
<protein>
    <recommendedName>
        <fullName evidence="6">Probable transcriptional regulatory protein COX34_00945</fullName>
    </recommendedName>
</protein>
<dbReference type="InterPro" id="IPR029072">
    <property type="entry name" value="YebC-like"/>
</dbReference>
<dbReference type="AlphaFoldDB" id="A0A2G9Z0M9"/>
<dbReference type="GO" id="GO:0006355">
    <property type="term" value="P:regulation of DNA-templated transcription"/>
    <property type="evidence" value="ECO:0007669"/>
    <property type="project" value="UniProtKB-UniRule"/>
</dbReference>
<dbReference type="InterPro" id="IPR002876">
    <property type="entry name" value="Transcrip_reg_TACO1-like"/>
</dbReference>
<dbReference type="Gene3D" id="3.30.70.980">
    <property type="match status" value="2"/>
</dbReference>
<dbReference type="InterPro" id="IPR026564">
    <property type="entry name" value="Transcrip_reg_TACO1-like_dom3"/>
</dbReference>
<evidence type="ECO:0000256" key="5">
    <source>
        <dbReference type="ARBA" id="ARBA00023163"/>
    </source>
</evidence>
<proteinExistence type="inferred from homology"/>
<dbReference type="Pfam" id="PF01709">
    <property type="entry name" value="Transcrip_reg"/>
    <property type="match status" value="1"/>
</dbReference>
<evidence type="ECO:0000313" key="10">
    <source>
        <dbReference type="EMBL" id="PIP25019.1"/>
    </source>
</evidence>
<dbReference type="FunFam" id="1.10.10.200:FF:000002">
    <property type="entry name" value="Probable transcriptional regulatory protein CLM62_37755"/>
    <property type="match status" value="1"/>
</dbReference>
<sequence length="244" mass="27554">MSGHSHAKTIKREKNITDQKRGQMFSKIARVISVAVKEGGANPETNSKLRLAIETAHSYNMPNENIERAIKRASGEIPGEKLEEVLFEAYGPGGIAIIIEGITDNKNRTLGEIKQILNQNNGKLVGEGSVKWMFERKGCIVVDLKIQNEDFQDKEKLEMAAIEAGAEDFYLHDNLLDIYAKIEELEEVKKKLEEKGIKIESASLDWVPKEEVSFDEKTKEICQKLFDALDENEAVQEIYSNLKM</sequence>
<dbReference type="InterPro" id="IPR048300">
    <property type="entry name" value="TACO1_YebC-like_2nd/3rd_dom"/>
</dbReference>
<evidence type="ECO:0000256" key="1">
    <source>
        <dbReference type="ARBA" id="ARBA00008724"/>
    </source>
</evidence>
<dbReference type="NCBIfam" id="NF009044">
    <property type="entry name" value="PRK12378.1"/>
    <property type="match status" value="1"/>
</dbReference>
<dbReference type="PANTHER" id="PTHR12532">
    <property type="entry name" value="TRANSLATIONAL ACTIVATOR OF CYTOCHROME C OXIDASE 1"/>
    <property type="match status" value="1"/>
</dbReference>
<gene>
    <name evidence="10" type="ORF">COX34_00945</name>
</gene>
<accession>A0A2G9Z0M9</accession>
<evidence type="ECO:0000256" key="2">
    <source>
        <dbReference type="ARBA" id="ARBA00022490"/>
    </source>
</evidence>
<feature type="domain" description="TACO1/YebC-like N-terminal" evidence="9">
    <location>
        <begin position="5"/>
        <end position="76"/>
    </location>
</feature>
<keyword evidence="5 6" id="KW-0804">Transcription</keyword>
<dbReference type="Proteomes" id="UP000228681">
    <property type="component" value="Unassembled WGS sequence"/>
</dbReference>
<dbReference type="InterPro" id="IPR017856">
    <property type="entry name" value="Integrase-like_N"/>
</dbReference>
<feature type="coiled-coil region" evidence="7">
    <location>
        <begin position="175"/>
        <end position="205"/>
    </location>
</feature>
<evidence type="ECO:0000313" key="11">
    <source>
        <dbReference type="Proteomes" id="UP000228681"/>
    </source>
</evidence>
<dbReference type="Gene3D" id="1.10.10.200">
    <property type="match status" value="1"/>
</dbReference>
<organism evidence="10 11">
    <name type="scientific">Candidatus Nealsonbacteria bacterium CG23_combo_of_CG06-09_8_20_14_all_36_12</name>
    <dbReference type="NCBI Taxonomy" id="1974718"/>
    <lineage>
        <taxon>Bacteria</taxon>
        <taxon>Candidatus Nealsoniibacteriota</taxon>
    </lineage>
</organism>
<evidence type="ECO:0000256" key="6">
    <source>
        <dbReference type="HAMAP-Rule" id="MF_00693"/>
    </source>
</evidence>
<dbReference type="SUPFAM" id="SSF75625">
    <property type="entry name" value="YebC-like"/>
    <property type="match status" value="1"/>
</dbReference>
<dbReference type="NCBIfam" id="TIGR01033">
    <property type="entry name" value="YebC/PmpR family DNA-binding transcriptional regulator"/>
    <property type="match status" value="1"/>
</dbReference>
<dbReference type="PANTHER" id="PTHR12532:SF6">
    <property type="entry name" value="TRANSCRIPTIONAL REGULATORY PROTEIN YEBC-RELATED"/>
    <property type="match status" value="1"/>
</dbReference>